<dbReference type="RefSeq" id="WP_155438557.1">
    <property type="nucleotide sequence ID" value="NZ_WNLA01000004.1"/>
</dbReference>
<evidence type="ECO:0000256" key="1">
    <source>
        <dbReference type="SAM" id="Phobius"/>
    </source>
</evidence>
<dbReference type="Pfam" id="PF12279">
    <property type="entry name" value="DUF3619"/>
    <property type="match status" value="1"/>
</dbReference>
<dbReference type="Proteomes" id="UP000484015">
    <property type="component" value="Unassembled WGS sequence"/>
</dbReference>
<proteinExistence type="predicted"/>
<keyword evidence="1" id="KW-1133">Transmembrane helix</keyword>
<evidence type="ECO:0000313" key="3">
    <source>
        <dbReference type="Proteomes" id="UP000484015"/>
    </source>
</evidence>
<gene>
    <name evidence="2" type="ORF">GM668_08625</name>
</gene>
<name>A0A6L6PY32_9BURK</name>
<dbReference type="AlphaFoldDB" id="A0A6L6PY32"/>
<dbReference type="OrthoDB" id="8562153at2"/>
<sequence length="134" mass="14832">MNTEDLNFAYKVRHALNEKLDDLPASTTDRLAAARKAAMARKKPHVPVRVTQSELATAGAGGFFSHPFGWLGRMSVAVPLLVLVAGMVGLYQYEQQQRINELAELDAAVLSDELPLSAYLDHGFNTYLEESREQ</sequence>
<comment type="caution">
    <text evidence="2">The sequence shown here is derived from an EMBL/GenBank/DDBJ whole genome shotgun (WGS) entry which is preliminary data.</text>
</comment>
<evidence type="ECO:0000313" key="2">
    <source>
        <dbReference type="EMBL" id="MTW02156.1"/>
    </source>
</evidence>
<keyword evidence="1" id="KW-0812">Transmembrane</keyword>
<keyword evidence="1" id="KW-0472">Membrane</keyword>
<dbReference type="InterPro" id="IPR022064">
    <property type="entry name" value="DUF3619"/>
</dbReference>
<dbReference type="EMBL" id="WNLA01000004">
    <property type="protein sequence ID" value="MTW02156.1"/>
    <property type="molecule type" value="Genomic_DNA"/>
</dbReference>
<protein>
    <submittedName>
        <fullName evidence="2">DUF3619 family protein</fullName>
    </submittedName>
</protein>
<keyword evidence="3" id="KW-1185">Reference proteome</keyword>
<organism evidence="2 3">
    <name type="scientific">Pseudoduganella ginsengisoli</name>
    <dbReference type="NCBI Taxonomy" id="1462440"/>
    <lineage>
        <taxon>Bacteria</taxon>
        <taxon>Pseudomonadati</taxon>
        <taxon>Pseudomonadota</taxon>
        <taxon>Betaproteobacteria</taxon>
        <taxon>Burkholderiales</taxon>
        <taxon>Oxalobacteraceae</taxon>
        <taxon>Telluria group</taxon>
        <taxon>Pseudoduganella</taxon>
    </lineage>
</organism>
<reference evidence="2 3" key="1">
    <citation type="submission" date="2019-11" db="EMBL/GenBank/DDBJ databases">
        <title>Type strains purchased from KCTC, JCM and DSMZ.</title>
        <authorList>
            <person name="Lu H."/>
        </authorList>
    </citation>
    <scope>NUCLEOTIDE SEQUENCE [LARGE SCALE GENOMIC DNA]</scope>
    <source>
        <strain evidence="2 3">KCTC 42409</strain>
    </source>
</reference>
<accession>A0A6L6PY32</accession>
<feature type="transmembrane region" description="Helical" evidence="1">
    <location>
        <begin position="70"/>
        <end position="91"/>
    </location>
</feature>